<dbReference type="FunFam" id="1.10.8.10:FF:000032">
    <property type="entry name" value="Release factor glutamine methyltransferase"/>
    <property type="match status" value="1"/>
</dbReference>
<evidence type="ECO:0000256" key="2">
    <source>
        <dbReference type="ARBA" id="ARBA00022679"/>
    </source>
</evidence>
<comment type="similarity">
    <text evidence="5">Belongs to the protein N5-glutamine methyltransferase family. PrmC subfamily.</text>
</comment>
<dbReference type="GO" id="GO:0102559">
    <property type="term" value="F:peptide chain release factor N(5)-glutamine methyltransferase activity"/>
    <property type="evidence" value="ECO:0007669"/>
    <property type="project" value="UniProtKB-EC"/>
</dbReference>
<dbReference type="PANTHER" id="PTHR18895">
    <property type="entry name" value="HEMK METHYLTRANSFERASE"/>
    <property type="match status" value="1"/>
</dbReference>
<dbReference type="Pfam" id="PF17827">
    <property type="entry name" value="PrmC_N"/>
    <property type="match status" value="1"/>
</dbReference>
<accession>A0A1W1UIF4</accession>
<evidence type="ECO:0000256" key="5">
    <source>
        <dbReference type="HAMAP-Rule" id="MF_02126"/>
    </source>
</evidence>
<feature type="binding site" evidence="5">
    <location>
        <position position="159"/>
    </location>
    <ligand>
        <name>S-adenosyl-L-methionine</name>
        <dbReference type="ChEBI" id="CHEBI:59789"/>
    </ligand>
</feature>
<dbReference type="Gene3D" id="1.10.8.10">
    <property type="entry name" value="DNA helicase RuvA subunit, C-terminal domain"/>
    <property type="match status" value="1"/>
</dbReference>
<dbReference type="Pfam" id="PF13847">
    <property type="entry name" value="Methyltransf_31"/>
    <property type="match status" value="1"/>
</dbReference>
<dbReference type="NCBIfam" id="TIGR00536">
    <property type="entry name" value="hemK_fam"/>
    <property type="match status" value="1"/>
</dbReference>
<dbReference type="STRING" id="1122938.SAMN05660772_01717"/>
<evidence type="ECO:0000256" key="4">
    <source>
        <dbReference type="ARBA" id="ARBA00048391"/>
    </source>
</evidence>
<sequence>MDLNKRMTYQQWLEVACAQLAASESAKLDAQLLLQHVSGRNRAAIMAFGETELPPEQRQRLTALLQRRINGEPMAYILGEKAFWSLQLKVSPHTLIPRPDTEILVEKALALASERIRQSAVKQYRILDLGTGTGAIALALAKTLSAVKQDCSVHVTGVDKIPQAVDLAKENQQLNGIENVTFLLSDWFEQLAPIPHFDMIVSNPPYIDPTDHHLLQGDVRFEPHSALVAEENGYADLARIIGRASAYLKPQGWLLLEHGWQQAQKVRSLFQKYGWQQIETVRDYADNERVSLARSALSKQEE</sequence>
<dbReference type="GO" id="GO:0003676">
    <property type="term" value="F:nucleic acid binding"/>
    <property type="evidence" value="ECO:0007669"/>
    <property type="project" value="InterPro"/>
</dbReference>
<dbReference type="PANTHER" id="PTHR18895:SF74">
    <property type="entry name" value="MTRF1L RELEASE FACTOR GLUTAMINE METHYLTRANSFERASE"/>
    <property type="match status" value="1"/>
</dbReference>
<dbReference type="GO" id="GO:0032259">
    <property type="term" value="P:methylation"/>
    <property type="evidence" value="ECO:0007669"/>
    <property type="project" value="UniProtKB-KW"/>
</dbReference>
<name>A0A1W1UIF4_9PAST</name>
<protein>
    <recommendedName>
        <fullName evidence="5">Release factor glutamine methyltransferase</fullName>
        <shortName evidence="5">RF MTase</shortName>
        <ecNumber evidence="5">2.1.1.297</ecNumber>
    </recommendedName>
    <alternativeName>
        <fullName evidence="5">N5-glutamine methyltransferase PrmC</fullName>
    </alternativeName>
    <alternativeName>
        <fullName evidence="5">Protein-(glutamine-N5) MTase PrmC</fullName>
    </alternativeName>
    <alternativeName>
        <fullName evidence="5">Protein-glutamine N-methyltransferase PrmC</fullName>
    </alternativeName>
</protein>
<evidence type="ECO:0000259" key="6">
    <source>
        <dbReference type="Pfam" id="PF13847"/>
    </source>
</evidence>
<dbReference type="AlphaFoldDB" id="A0A1W1UIF4"/>
<keyword evidence="9" id="KW-1185">Reference proteome</keyword>
<feature type="domain" description="Release factor glutamine methyltransferase N-terminal" evidence="7">
    <location>
        <begin position="11"/>
        <end position="79"/>
    </location>
</feature>
<dbReference type="InterPro" id="IPR025714">
    <property type="entry name" value="Methyltranfer_dom"/>
</dbReference>
<reference evidence="9" key="1">
    <citation type="submission" date="2017-04" db="EMBL/GenBank/DDBJ databases">
        <authorList>
            <person name="Varghese N."/>
            <person name="Submissions S."/>
        </authorList>
    </citation>
    <scope>NUCLEOTIDE SEQUENCE [LARGE SCALE GENOMIC DNA]</scope>
    <source>
        <strain evidence="9">DSM 23072</strain>
    </source>
</reference>
<dbReference type="InterPro" id="IPR019874">
    <property type="entry name" value="RF_methyltr_PrmC"/>
</dbReference>
<evidence type="ECO:0000256" key="3">
    <source>
        <dbReference type="ARBA" id="ARBA00022691"/>
    </source>
</evidence>
<dbReference type="EC" id="2.1.1.297" evidence="5"/>
<dbReference type="CDD" id="cd02440">
    <property type="entry name" value="AdoMet_MTases"/>
    <property type="match status" value="1"/>
</dbReference>
<gene>
    <name evidence="5" type="primary">prmC</name>
    <name evidence="8" type="ORF">SAMN05660772_01717</name>
</gene>
<dbReference type="SUPFAM" id="SSF53335">
    <property type="entry name" value="S-adenosyl-L-methionine-dependent methyltransferases"/>
    <property type="match status" value="1"/>
</dbReference>
<dbReference type="InterPro" id="IPR002052">
    <property type="entry name" value="DNA_methylase_N6_adenine_CS"/>
</dbReference>
<feature type="binding site" evidence="5">
    <location>
        <position position="203"/>
    </location>
    <ligand>
        <name>S-adenosyl-L-methionine</name>
        <dbReference type="ChEBI" id="CHEBI:59789"/>
    </ligand>
</feature>
<dbReference type="InterPro" id="IPR004556">
    <property type="entry name" value="HemK-like"/>
</dbReference>
<comment type="function">
    <text evidence="5">Methylates the class 1 translation termination release factors RF1/PrfA and RF2/PrfB on the glutamine residue of the universally conserved GGQ motif.</text>
</comment>
<keyword evidence="2 5" id="KW-0808">Transferase</keyword>
<dbReference type="Proteomes" id="UP000192408">
    <property type="component" value="Unassembled WGS sequence"/>
</dbReference>
<keyword evidence="3 5" id="KW-0949">S-adenosyl-L-methionine</keyword>
<feature type="binding site" evidence="5">
    <location>
        <begin position="203"/>
        <end position="206"/>
    </location>
    <ligand>
        <name>substrate</name>
    </ligand>
</feature>
<evidence type="ECO:0000313" key="9">
    <source>
        <dbReference type="Proteomes" id="UP000192408"/>
    </source>
</evidence>
<dbReference type="HAMAP" id="MF_02126">
    <property type="entry name" value="RF_methyltr_PrmC"/>
    <property type="match status" value="1"/>
</dbReference>
<keyword evidence="1 5" id="KW-0489">Methyltransferase</keyword>
<proteinExistence type="inferred from homology"/>
<dbReference type="NCBIfam" id="TIGR03534">
    <property type="entry name" value="RF_mod_PrmC"/>
    <property type="match status" value="1"/>
</dbReference>
<evidence type="ECO:0000259" key="7">
    <source>
        <dbReference type="Pfam" id="PF17827"/>
    </source>
</evidence>
<dbReference type="EMBL" id="FWWV01000004">
    <property type="protein sequence ID" value="SMB80847.1"/>
    <property type="molecule type" value="Genomic_DNA"/>
</dbReference>
<feature type="binding site" evidence="5">
    <location>
        <begin position="130"/>
        <end position="134"/>
    </location>
    <ligand>
        <name>S-adenosyl-L-methionine</name>
        <dbReference type="ChEBI" id="CHEBI:59789"/>
    </ligand>
</feature>
<dbReference type="PROSITE" id="PS00092">
    <property type="entry name" value="N6_MTASE"/>
    <property type="match status" value="1"/>
</dbReference>
<dbReference type="InterPro" id="IPR029063">
    <property type="entry name" value="SAM-dependent_MTases_sf"/>
</dbReference>
<feature type="domain" description="Methyltransferase" evidence="6">
    <location>
        <begin position="122"/>
        <end position="274"/>
    </location>
</feature>
<dbReference type="FunFam" id="3.40.50.150:FF:000053">
    <property type="entry name" value="Release factor glutamine methyltransferase"/>
    <property type="match status" value="1"/>
</dbReference>
<evidence type="ECO:0000313" key="8">
    <source>
        <dbReference type="EMBL" id="SMB80847.1"/>
    </source>
</evidence>
<evidence type="ECO:0000256" key="1">
    <source>
        <dbReference type="ARBA" id="ARBA00022603"/>
    </source>
</evidence>
<dbReference type="InterPro" id="IPR040758">
    <property type="entry name" value="PrmC_N"/>
</dbReference>
<dbReference type="InterPro" id="IPR050320">
    <property type="entry name" value="N5-glutamine_MTase"/>
</dbReference>
<dbReference type="Gene3D" id="3.40.50.150">
    <property type="entry name" value="Vaccinia Virus protein VP39"/>
    <property type="match status" value="1"/>
</dbReference>
<organism evidence="8 9">
    <name type="scientific">Pasteurella testudinis DSM 23072</name>
    <dbReference type="NCBI Taxonomy" id="1122938"/>
    <lineage>
        <taxon>Bacteria</taxon>
        <taxon>Pseudomonadati</taxon>
        <taxon>Pseudomonadota</taxon>
        <taxon>Gammaproteobacteria</taxon>
        <taxon>Pasteurellales</taxon>
        <taxon>Pasteurellaceae</taxon>
        <taxon>Pasteurella</taxon>
    </lineage>
</organism>
<feature type="binding site" evidence="5">
    <location>
        <position position="187"/>
    </location>
    <ligand>
        <name>S-adenosyl-L-methionine</name>
        <dbReference type="ChEBI" id="CHEBI:59789"/>
    </ligand>
</feature>
<comment type="catalytic activity">
    <reaction evidence="4 5">
        <text>L-glutaminyl-[peptide chain release factor] + S-adenosyl-L-methionine = N(5)-methyl-L-glutaminyl-[peptide chain release factor] + S-adenosyl-L-homocysteine + H(+)</text>
        <dbReference type="Rhea" id="RHEA:42896"/>
        <dbReference type="Rhea" id="RHEA-COMP:10271"/>
        <dbReference type="Rhea" id="RHEA-COMP:10272"/>
        <dbReference type="ChEBI" id="CHEBI:15378"/>
        <dbReference type="ChEBI" id="CHEBI:30011"/>
        <dbReference type="ChEBI" id="CHEBI:57856"/>
        <dbReference type="ChEBI" id="CHEBI:59789"/>
        <dbReference type="ChEBI" id="CHEBI:61891"/>
        <dbReference type="EC" id="2.1.1.297"/>
    </reaction>
</comment>